<dbReference type="AlphaFoldDB" id="M2M307"/>
<name>M2M307_BAUPA</name>
<protein>
    <submittedName>
        <fullName evidence="1">Uncharacterized protein</fullName>
    </submittedName>
</protein>
<reference evidence="1 2" key="1">
    <citation type="journal article" date="2012" name="PLoS Pathog.">
        <title>Diverse lifestyles and strategies of plant pathogenesis encoded in the genomes of eighteen Dothideomycetes fungi.</title>
        <authorList>
            <person name="Ohm R.A."/>
            <person name="Feau N."/>
            <person name="Henrissat B."/>
            <person name="Schoch C.L."/>
            <person name="Horwitz B.A."/>
            <person name="Barry K.W."/>
            <person name="Condon B.J."/>
            <person name="Copeland A.C."/>
            <person name="Dhillon B."/>
            <person name="Glaser F."/>
            <person name="Hesse C.N."/>
            <person name="Kosti I."/>
            <person name="LaButti K."/>
            <person name="Lindquist E.A."/>
            <person name="Lucas S."/>
            <person name="Salamov A.A."/>
            <person name="Bradshaw R.E."/>
            <person name="Ciuffetti L."/>
            <person name="Hamelin R.C."/>
            <person name="Kema G.H.J."/>
            <person name="Lawrence C."/>
            <person name="Scott J.A."/>
            <person name="Spatafora J.W."/>
            <person name="Turgeon B.G."/>
            <person name="de Wit P.J.G.M."/>
            <person name="Zhong S."/>
            <person name="Goodwin S.B."/>
            <person name="Grigoriev I.V."/>
        </authorList>
    </citation>
    <scope>NUCLEOTIDE SEQUENCE [LARGE SCALE GENOMIC DNA]</scope>
    <source>
        <strain evidence="1 2">UAMH 10762</strain>
    </source>
</reference>
<sequence length="54" mass="5928">MHLVNLSTTCSTRLERHFVIDATPVVACSASTCACQRSSASSIPMERSDRRNDD</sequence>
<organism evidence="1 2">
    <name type="scientific">Baudoinia panamericana (strain UAMH 10762)</name>
    <name type="common">Angels' share fungus</name>
    <name type="synonym">Baudoinia compniacensis (strain UAMH 10762)</name>
    <dbReference type="NCBI Taxonomy" id="717646"/>
    <lineage>
        <taxon>Eukaryota</taxon>
        <taxon>Fungi</taxon>
        <taxon>Dikarya</taxon>
        <taxon>Ascomycota</taxon>
        <taxon>Pezizomycotina</taxon>
        <taxon>Dothideomycetes</taxon>
        <taxon>Dothideomycetidae</taxon>
        <taxon>Mycosphaerellales</taxon>
        <taxon>Teratosphaeriaceae</taxon>
        <taxon>Baudoinia</taxon>
    </lineage>
</organism>
<gene>
    <name evidence="1" type="ORF">BAUCODRAFT_331224</name>
</gene>
<proteinExistence type="predicted"/>
<keyword evidence="2" id="KW-1185">Reference proteome</keyword>
<evidence type="ECO:0000313" key="1">
    <source>
        <dbReference type="EMBL" id="EMC90916.1"/>
    </source>
</evidence>
<evidence type="ECO:0000313" key="2">
    <source>
        <dbReference type="Proteomes" id="UP000011761"/>
    </source>
</evidence>
<dbReference type="RefSeq" id="XP_007681852.1">
    <property type="nucleotide sequence ID" value="XM_007683662.1"/>
</dbReference>
<dbReference type="HOGENOM" id="CLU_3049963_0_0_1"/>
<dbReference type="KEGG" id="bcom:BAUCODRAFT_331224"/>
<dbReference type="Proteomes" id="UP000011761">
    <property type="component" value="Unassembled WGS sequence"/>
</dbReference>
<accession>M2M307</accession>
<dbReference type="GeneID" id="19111974"/>
<dbReference type="EMBL" id="KB445565">
    <property type="protein sequence ID" value="EMC90916.1"/>
    <property type="molecule type" value="Genomic_DNA"/>
</dbReference>